<reference evidence="9 10" key="1">
    <citation type="submission" date="2017-06" db="EMBL/GenBank/DDBJ databases">
        <authorList>
            <person name="Kim H.J."/>
            <person name="Triplett B.A."/>
        </authorList>
    </citation>
    <scope>NUCLEOTIDE SEQUENCE [LARGE SCALE GENOMIC DNA]</scope>
    <source>
        <strain evidence="9 10">DSM 29150</strain>
    </source>
</reference>
<evidence type="ECO:0000259" key="8">
    <source>
        <dbReference type="Pfam" id="PF18565"/>
    </source>
</evidence>
<dbReference type="GO" id="GO:0004553">
    <property type="term" value="F:hydrolase activity, hydrolyzing O-glycosyl compounds"/>
    <property type="evidence" value="ECO:0007669"/>
    <property type="project" value="InterPro"/>
</dbReference>
<organism evidence="9 10">
    <name type="scientific">Lutibacter agarilyticus</name>
    <dbReference type="NCBI Taxonomy" id="1109740"/>
    <lineage>
        <taxon>Bacteria</taxon>
        <taxon>Pseudomonadati</taxon>
        <taxon>Bacteroidota</taxon>
        <taxon>Flavobacteriia</taxon>
        <taxon>Flavobacteriales</taxon>
        <taxon>Flavobacteriaceae</taxon>
        <taxon>Lutibacter</taxon>
    </lineage>
</organism>
<evidence type="ECO:0000259" key="6">
    <source>
        <dbReference type="Pfam" id="PF02837"/>
    </source>
</evidence>
<dbReference type="SUPFAM" id="SSF49785">
    <property type="entry name" value="Galactose-binding domain-like"/>
    <property type="match status" value="1"/>
</dbReference>
<dbReference type="Gene3D" id="2.60.120.260">
    <property type="entry name" value="Galactose-binding domain-like"/>
    <property type="match status" value="1"/>
</dbReference>
<feature type="domain" description="Glycoside hydrolase family 2 immunoglobulin-like beta-sandwich" evidence="4">
    <location>
        <begin position="199"/>
        <end position="302"/>
    </location>
</feature>
<dbReference type="InterPro" id="IPR013783">
    <property type="entry name" value="Ig-like_fold"/>
</dbReference>
<evidence type="ECO:0000256" key="1">
    <source>
        <dbReference type="ARBA" id="ARBA00007401"/>
    </source>
</evidence>
<evidence type="ECO:0000313" key="10">
    <source>
        <dbReference type="Proteomes" id="UP000198384"/>
    </source>
</evidence>
<keyword evidence="2" id="KW-0378">Hydrolase</keyword>
<dbReference type="OrthoDB" id="9801077at2"/>
<dbReference type="SUPFAM" id="SSF51445">
    <property type="entry name" value="(Trans)glycosidases"/>
    <property type="match status" value="1"/>
</dbReference>
<gene>
    <name evidence="9" type="ORF">SAMN06265371_10188</name>
</gene>
<feature type="domain" description="Glycoside hydrolase family 2 catalytic" evidence="5">
    <location>
        <begin position="310"/>
        <end position="444"/>
    </location>
</feature>
<dbReference type="Pfam" id="PF16355">
    <property type="entry name" value="DUF4982"/>
    <property type="match status" value="1"/>
</dbReference>
<evidence type="ECO:0000313" key="9">
    <source>
        <dbReference type="EMBL" id="SNR30994.1"/>
    </source>
</evidence>
<evidence type="ECO:0000256" key="3">
    <source>
        <dbReference type="ARBA" id="ARBA00023295"/>
    </source>
</evidence>
<dbReference type="GO" id="GO:0005975">
    <property type="term" value="P:carbohydrate metabolic process"/>
    <property type="evidence" value="ECO:0007669"/>
    <property type="project" value="InterPro"/>
</dbReference>
<sequence>MDQLKLTKLIAITLLVFCFASCSKNSKNNTNYERISDFNLDWNFYLSEEDTQFSEVDEDAWKKVQLPHDWAVENEFDSTLVYNANATGYLPSQGYGFYKKTFKKGYDKNKVTYVLFDGVYNNSEVFINGVKLGFHPYGYSPFYYDISKYLNKNGEDNTLVVKIDHSRYADSRWYTGAGIYRNVKLITANKLHIPVWGTFVTTPKVTSEKAMVNIEVSVKNSFSSEEEVVVSTAIFDANDYEEAIVETKLTIGKNSQESINQMVDVIKPKLWSIDTPSLYKAVTSILKDGVEIDSYTTVFGIRDINFDPNKGFFLNGESLKIKGVCIHHDGGLVGSAVPKGVWKRRLKILKEGGCNAVRISHNPASNELLDLCDEMGILVQDELFDEWDNPKDKRFNQNEKSVDYITRGYGEHFQEKAASDVHNVIVSHRNHPSIIQWSIGNEIEWTYPRNAAATGFFNNMSWNGNYFWSESPYSIDEIKQQLATLPKGKYDIGETAQKLSKLVKNLDTSRPITANCILPSASHLSGYADALDIVGYSYRRVLYDYGHKNYPDKPIMGTENLGQYHEWKAVLERPFIAGMFIWTGFDYMGEIRDPWPVRVQPSGLLNTAGFPKGSYHMMKTLWNDEPHIHFATQNIEKSLNKINKQGEIVAKNPEKWKNALWEWQDVNEHWNYNKGEMISVELYSNCDEIELFLNNQSLGLKTLSDFEDHIYKWGVPFTDGKLVAKGKKDGIEITSEIITAKKAMKIEISSEEKVLKGNNKDVAHIIVQLTDDNGNPVKTDDKEITFEIVGNAKLLGVDNGWKKSIQKFQTNKNTTHKGKTLLIIQAMGEVGEIEVVASAKGLPSSSIKIEIN</sequence>
<dbReference type="Pfam" id="PF02837">
    <property type="entry name" value="Glyco_hydro_2_N"/>
    <property type="match status" value="1"/>
</dbReference>
<dbReference type="PRINTS" id="PR00132">
    <property type="entry name" value="GLHYDRLASE2"/>
</dbReference>
<dbReference type="Gene3D" id="3.20.20.80">
    <property type="entry name" value="Glycosidases"/>
    <property type="match status" value="1"/>
</dbReference>
<dbReference type="InterPro" id="IPR006102">
    <property type="entry name" value="Ig-like_GH2"/>
</dbReference>
<accession>A0A238VA39</accession>
<keyword evidence="3" id="KW-0326">Glycosidase</keyword>
<dbReference type="InterPro" id="IPR008979">
    <property type="entry name" value="Galactose-bd-like_sf"/>
</dbReference>
<dbReference type="EMBL" id="FZNT01000001">
    <property type="protein sequence ID" value="SNR30994.1"/>
    <property type="molecule type" value="Genomic_DNA"/>
</dbReference>
<dbReference type="Pfam" id="PF02836">
    <property type="entry name" value="Glyco_hydro_2_C"/>
    <property type="match status" value="1"/>
</dbReference>
<feature type="domain" description="DUF4982" evidence="7">
    <location>
        <begin position="675"/>
        <end position="733"/>
    </location>
</feature>
<dbReference type="InterPro" id="IPR017853">
    <property type="entry name" value="GH"/>
</dbReference>
<dbReference type="InterPro" id="IPR051913">
    <property type="entry name" value="GH2_Domain-Containing"/>
</dbReference>
<protein>
    <recommendedName>
        <fullName evidence="11">Glycosyl hydrolases family 2</fullName>
    </recommendedName>
</protein>
<evidence type="ECO:0008006" key="11">
    <source>
        <dbReference type="Google" id="ProtNLM"/>
    </source>
</evidence>
<keyword evidence="10" id="KW-1185">Reference proteome</keyword>
<dbReference type="InterPro" id="IPR036156">
    <property type="entry name" value="Beta-gal/glucu_dom_sf"/>
</dbReference>
<evidence type="ECO:0000259" key="5">
    <source>
        <dbReference type="Pfam" id="PF02836"/>
    </source>
</evidence>
<dbReference type="PANTHER" id="PTHR42732:SF1">
    <property type="entry name" value="BETA-MANNOSIDASE"/>
    <property type="match status" value="1"/>
</dbReference>
<dbReference type="SUPFAM" id="SSF49303">
    <property type="entry name" value="beta-Galactosidase/glucuronidase domain"/>
    <property type="match status" value="1"/>
</dbReference>
<comment type="similarity">
    <text evidence="1">Belongs to the glycosyl hydrolase 2 family.</text>
</comment>
<dbReference type="Pfam" id="PF18565">
    <property type="entry name" value="Glyco_hydro2_C5"/>
    <property type="match status" value="1"/>
</dbReference>
<dbReference type="Gene3D" id="2.60.40.10">
    <property type="entry name" value="Immunoglobulins"/>
    <property type="match status" value="3"/>
</dbReference>
<dbReference type="Proteomes" id="UP000198384">
    <property type="component" value="Unassembled WGS sequence"/>
</dbReference>
<evidence type="ECO:0000259" key="7">
    <source>
        <dbReference type="Pfam" id="PF16355"/>
    </source>
</evidence>
<dbReference type="InterPro" id="IPR006103">
    <property type="entry name" value="Glyco_hydro_2_cat"/>
</dbReference>
<dbReference type="PANTHER" id="PTHR42732">
    <property type="entry name" value="BETA-GALACTOSIDASE"/>
    <property type="match status" value="1"/>
</dbReference>
<dbReference type="Pfam" id="PF00703">
    <property type="entry name" value="Glyco_hydro_2"/>
    <property type="match status" value="1"/>
</dbReference>
<feature type="domain" description="Glycosyl hydrolases family 2 sugar binding" evidence="6">
    <location>
        <begin position="41"/>
        <end position="187"/>
    </location>
</feature>
<feature type="domain" description="Glycoside hydrolase family 2" evidence="8">
    <location>
        <begin position="746"/>
        <end position="848"/>
    </location>
</feature>
<evidence type="ECO:0000256" key="2">
    <source>
        <dbReference type="ARBA" id="ARBA00022801"/>
    </source>
</evidence>
<dbReference type="RefSeq" id="WP_089379768.1">
    <property type="nucleotide sequence ID" value="NZ_FZNT01000001.1"/>
</dbReference>
<evidence type="ECO:0000259" key="4">
    <source>
        <dbReference type="Pfam" id="PF00703"/>
    </source>
</evidence>
<proteinExistence type="inferred from homology"/>
<dbReference type="InterPro" id="IPR006104">
    <property type="entry name" value="Glyco_hydro_2_N"/>
</dbReference>
<dbReference type="InterPro" id="IPR032311">
    <property type="entry name" value="DUF4982"/>
</dbReference>
<dbReference type="AlphaFoldDB" id="A0A238VA39"/>
<dbReference type="InterPro" id="IPR006101">
    <property type="entry name" value="Glyco_hydro_2"/>
</dbReference>
<dbReference type="InterPro" id="IPR040605">
    <property type="entry name" value="Glyco_hydro2_dom5"/>
</dbReference>
<name>A0A238VA39_9FLAO</name>